<dbReference type="PANTHER" id="PTHR31084">
    <property type="entry name" value="ALPHA-L-FUCOSIDASE 2"/>
    <property type="match status" value="1"/>
</dbReference>
<dbReference type="GO" id="GO:0005975">
    <property type="term" value="P:carbohydrate metabolic process"/>
    <property type="evidence" value="ECO:0007669"/>
    <property type="project" value="InterPro"/>
</dbReference>
<reference evidence="2 3" key="1">
    <citation type="journal article" date="2013" name="Mar. Genomics">
        <title>Expression of sulfatases in Rhodopirellula baltica and the diversity of sulfatases in the genus Rhodopirellula.</title>
        <authorList>
            <person name="Wegner C.E."/>
            <person name="Richter-Heitmann T."/>
            <person name="Klindworth A."/>
            <person name="Klockow C."/>
            <person name="Richter M."/>
            <person name="Achstetter T."/>
            <person name="Glockner F.O."/>
            <person name="Harder J."/>
        </authorList>
    </citation>
    <scope>NUCLEOTIDE SEQUENCE [LARGE SCALE GENOMIC DNA]</scope>
    <source>
        <strain evidence="2 3">WH47</strain>
    </source>
</reference>
<comment type="caution">
    <text evidence="2">The sequence shown here is derived from an EMBL/GenBank/DDBJ whole genome shotgun (WGS) entry which is preliminary data.</text>
</comment>
<protein>
    <recommendedName>
        <fullName evidence="1">Glycosyl hydrolase family 95 catalytic domain-containing protein</fullName>
    </recommendedName>
</protein>
<evidence type="ECO:0000259" key="1">
    <source>
        <dbReference type="Pfam" id="PF22124"/>
    </source>
</evidence>
<dbReference type="InterPro" id="IPR008928">
    <property type="entry name" value="6-hairpin_glycosidase_sf"/>
</dbReference>
<dbReference type="PANTHER" id="PTHR31084:SF0">
    <property type="entry name" value="ALPHA-L-FUCOSIDASE 2"/>
    <property type="match status" value="1"/>
</dbReference>
<dbReference type="Pfam" id="PF22124">
    <property type="entry name" value="Glyco_hydro_95_cat"/>
    <property type="match status" value="1"/>
</dbReference>
<dbReference type="EMBL" id="AFAR01000167">
    <property type="protein sequence ID" value="EGF27005.1"/>
    <property type="molecule type" value="Genomic_DNA"/>
</dbReference>
<dbReference type="GO" id="GO:0004560">
    <property type="term" value="F:alpha-L-fucosidase activity"/>
    <property type="evidence" value="ECO:0007669"/>
    <property type="project" value="TreeGrafter"/>
</dbReference>
<dbReference type="SUPFAM" id="SSF48208">
    <property type="entry name" value="Six-hairpin glycosidases"/>
    <property type="match status" value="1"/>
</dbReference>
<accession>F2ATG5</accession>
<name>F2ATG5_RHOBT</name>
<evidence type="ECO:0000313" key="2">
    <source>
        <dbReference type="EMBL" id="EGF27005.1"/>
    </source>
</evidence>
<evidence type="ECO:0000313" key="3">
    <source>
        <dbReference type="Proteomes" id="UP000006222"/>
    </source>
</evidence>
<dbReference type="InterPro" id="IPR012341">
    <property type="entry name" value="6hp_glycosidase-like_sf"/>
</dbReference>
<feature type="domain" description="Glycosyl hydrolase family 95 catalytic" evidence="1">
    <location>
        <begin position="337"/>
        <end position="645"/>
    </location>
</feature>
<gene>
    <name evidence="2" type="ORF">RBWH47_05595</name>
</gene>
<dbReference type="PATRIC" id="fig|991778.3.peg.3196"/>
<proteinExistence type="predicted"/>
<dbReference type="RefSeq" id="WP_007326926.1">
    <property type="nucleotide sequence ID" value="NZ_AFAR01000167.1"/>
</dbReference>
<dbReference type="Gene3D" id="1.50.10.10">
    <property type="match status" value="1"/>
</dbReference>
<dbReference type="Proteomes" id="UP000006222">
    <property type="component" value="Unassembled WGS sequence"/>
</dbReference>
<organism evidence="2 3">
    <name type="scientific">Rhodopirellula baltica WH47</name>
    <dbReference type="NCBI Taxonomy" id="991778"/>
    <lineage>
        <taxon>Bacteria</taxon>
        <taxon>Pseudomonadati</taxon>
        <taxon>Planctomycetota</taxon>
        <taxon>Planctomycetia</taxon>
        <taxon>Pirellulales</taxon>
        <taxon>Pirellulaceae</taxon>
        <taxon>Rhodopirellula</taxon>
    </lineage>
</organism>
<dbReference type="InterPro" id="IPR054363">
    <property type="entry name" value="GH95_cat"/>
</dbReference>
<dbReference type="AlphaFoldDB" id="F2ATG5"/>
<sequence length="782" mass="87654">MLTVSELSPEVIASMNPPTARHQILLVVSIWSGLLVGCGLMGGQTGSAQVTGEHEIDETRPSISLDNLVDWPAFLKQCDWHRDTMSRSWDEAPFTGNGEQGTLVYQVDDRTVRFDVGCSAAHDHRPWQEDDLSEKHVEVLNRGRHFIGHLELRLPADISGGASRIGLWNAEASGTIQAADGDAKWTAIAHATEPVIHCELQTTGELSDAKFVYVPTLAKSPRAVRAKAERKASHPTPKIIETDDGIQLVVQDLVAGGQTAVAWTTRRDADRTRLWLSVQHSFPESDASNRVVAAVRSAMSADHESWIGSHREWWHNYYSQSFLQTGDPFWDSFYWIQQYKLACATRDRGWIIDNQGPWLQPTAWSATWWNLNVQLSHAGGYTANRRGTVSALRQKLHDNQESLIENVAEPYRHDSSAIGRSSSGWDLVAHAGQPGGRPEMDPKIGAECANLLWALHNVDLEYRYWADDSIRDETLYPLLTRAVNYYRHFLERDVDGTLHLPRTFSPEYRLAEDCTYDLDLLRWGIDRLIELAEEKQLSVEDEPLLPTWRDLSQNLVAVQTNETGRAVGKDVWLTNGHRHWSHLMAIYPLRTITPDSEKNRELIERSLNHWRSFGRGIAGYSYTASSCMASLLGDGDSALEYLEKLRPYLRPNTFYSEIGLPVMETPLHGATAMQEMMLQSHGGKLAVFPAVPTRWPDVKMVRFRGEGGYLVSGLMEAGQCRWVLIESTVGGDVDVLLPPGTYKWSKNGSPATVRDASGALPLQTVKGDQLLVWLEDKPVSVK</sequence>